<proteinExistence type="predicted"/>
<evidence type="ECO:0000313" key="2">
    <source>
        <dbReference type="Proteomes" id="UP000270965"/>
    </source>
</evidence>
<dbReference type="EMBL" id="MH834611">
    <property type="protein sequence ID" value="AYN57848.1"/>
    <property type="molecule type" value="Genomic_DNA"/>
</dbReference>
<reference evidence="1 2" key="1">
    <citation type="submission" date="2018-09" db="EMBL/GenBank/DDBJ databases">
        <authorList>
            <person name="Ulbrich M.C."/>
            <person name="Stoner T.H."/>
            <person name="Garlena R.A."/>
            <person name="Russell D.A."/>
            <person name="Pope W.H."/>
            <person name="Jacobs-Sera D."/>
            <person name="Hatfull G.F."/>
        </authorList>
    </citation>
    <scope>NUCLEOTIDE SEQUENCE [LARGE SCALE GENOMIC DNA]</scope>
</reference>
<organism evidence="1 2">
    <name type="scientific">Arthrobacter phage Eileen</name>
    <dbReference type="NCBI Taxonomy" id="2419956"/>
    <lineage>
        <taxon>Viruses</taxon>
        <taxon>Duplodnaviria</taxon>
        <taxon>Heunggongvirae</taxon>
        <taxon>Uroviricota</taxon>
        <taxon>Caudoviricetes</taxon>
        <taxon>Bridgettevirus</taxon>
        <taxon>Bridgettevirus eileen</taxon>
    </lineage>
</organism>
<dbReference type="RefSeq" id="YP_009815476.1">
    <property type="nucleotide sequence ID" value="NC_048094.1"/>
</dbReference>
<dbReference type="GeneID" id="55006696"/>
<sequence>MATPVEENLDWIYARWSDLRAALHRGTARPWREPTLTEEQRSRLDAEARIEKLERGAFTLGESPAPIHLDTLDKAIDLTKTMAKLARRVATHLGHHAMLIRTATHRYDDPLLLINYIRNHLDDTDPDIVMDIDEEASKLRASLAHHFSEISDGQLLKADCPWCNQRTLYVRTIGPEHSTQPVIRCESGVCEPDQAGCGSWHRNLPIWPQHEWEWLAKQIDHATTPMRHAS</sequence>
<keyword evidence="2" id="KW-1185">Reference proteome</keyword>
<evidence type="ECO:0000313" key="1">
    <source>
        <dbReference type="EMBL" id="AYN57848.1"/>
    </source>
</evidence>
<name>A0A3G2KFV2_9CAUD</name>
<dbReference type="KEGG" id="vg:55006696"/>
<accession>A0A3G2KFV2</accession>
<dbReference type="Proteomes" id="UP000270965">
    <property type="component" value="Segment"/>
</dbReference>
<protein>
    <submittedName>
        <fullName evidence="1">Uncharacterized protein</fullName>
    </submittedName>
</protein>
<gene>
    <name evidence="1" type="primary">61</name>
    <name evidence="1" type="ORF">PBI_EILEEN_61</name>
</gene>